<dbReference type="CDD" id="cd12195">
    <property type="entry name" value="CIPK_C"/>
    <property type="match status" value="1"/>
</dbReference>
<keyword evidence="8" id="KW-0464">Manganese</keyword>
<evidence type="ECO:0000313" key="17">
    <source>
        <dbReference type="Proteomes" id="UP001085076"/>
    </source>
</evidence>
<dbReference type="PROSITE" id="PS50816">
    <property type="entry name" value="NAF"/>
    <property type="match status" value="1"/>
</dbReference>
<comment type="caution">
    <text evidence="16">The sequence shown here is derived from an EMBL/GenBank/DDBJ whole genome shotgun (WGS) entry which is preliminary data.</text>
</comment>
<feature type="domain" description="NAF" evidence="15">
    <location>
        <begin position="296"/>
        <end position="320"/>
    </location>
</feature>
<proteinExistence type="inferred from homology"/>
<sequence>METSPPASPRTNHDVLLGKYVFGDILGRGSFAKVYKARAVADGATVAIKILDTEKLRSAGLNDQFMTEVNAMRRLSHPNIIRLHEVMATRSKIYLIMDLAPGGEIGELIEKRGKLPESTARRFFQQLISALHYCHSRGVSHRDIKPQNLLLDGDGNLKLADFGLSALPEKLKNGLLQTRCGTPGYVAPEVCGGGGYDGAKADAWSCGVVLYVLIAGRLPFVDLNRAIMFHKMFKRGYSFPPWFPKDARRVVDGFLDPNPATRLTIEGVLGVPWFIKRCFSLDSKLDQMDNTTPVLRRATSMNAFDIISRFKAFDLSGLFDDAGRKSEQRFTSDKPADKVFGKMRECGEKHGFVFEKTNEGMVGVGKWGCMLKIEALEVTETLLMVDIKEQWAVKGCHQLTWEGLRKELGDIVLTWVS</sequence>
<dbReference type="FunFam" id="3.30.200.20:FF:000042">
    <property type="entry name" value="Aurora kinase A"/>
    <property type="match status" value="1"/>
</dbReference>
<evidence type="ECO:0000256" key="8">
    <source>
        <dbReference type="ARBA" id="ARBA00023211"/>
    </source>
</evidence>
<dbReference type="OrthoDB" id="193931at2759"/>
<evidence type="ECO:0000256" key="13">
    <source>
        <dbReference type="RuleBase" id="RU000304"/>
    </source>
</evidence>
<evidence type="ECO:0000256" key="1">
    <source>
        <dbReference type="ARBA" id="ARBA00006234"/>
    </source>
</evidence>
<feature type="binding site" evidence="12">
    <location>
        <position position="49"/>
    </location>
    <ligand>
        <name>ATP</name>
        <dbReference type="ChEBI" id="CHEBI:30616"/>
    </ligand>
</feature>
<dbReference type="PANTHER" id="PTHR43895:SF33">
    <property type="entry name" value="PROTEIN KINASE DOMAIN-CONTAINING PROTEIN"/>
    <property type="match status" value="1"/>
</dbReference>
<evidence type="ECO:0000256" key="3">
    <source>
        <dbReference type="ARBA" id="ARBA00022527"/>
    </source>
</evidence>
<dbReference type="InterPro" id="IPR017441">
    <property type="entry name" value="Protein_kinase_ATP_BS"/>
</dbReference>
<evidence type="ECO:0000259" key="14">
    <source>
        <dbReference type="PROSITE" id="PS50011"/>
    </source>
</evidence>
<evidence type="ECO:0000256" key="2">
    <source>
        <dbReference type="ARBA" id="ARBA00012513"/>
    </source>
</evidence>
<dbReference type="GO" id="GO:0005524">
    <property type="term" value="F:ATP binding"/>
    <property type="evidence" value="ECO:0007669"/>
    <property type="project" value="UniProtKB-UniRule"/>
</dbReference>
<dbReference type="Gene3D" id="3.30.200.20">
    <property type="entry name" value="Phosphorylase Kinase, domain 1"/>
    <property type="match status" value="1"/>
</dbReference>
<evidence type="ECO:0000256" key="11">
    <source>
        <dbReference type="ARBA" id="ARBA00058225"/>
    </source>
</evidence>
<dbReference type="Pfam" id="PF03822">
    <property type="entry name" value="NAF"/>
    <property type="match status" value="1"/>
</dbReference>
<dbReference type="SUPFAM" id="SSF56112">
    <property type="entry name" value="Protein kinase-like (PK-like)"/>
    <property type="match status" value="1"/>
</dbReference>
<reference evidence="16" key="2">
    <citation type="journal article" date="2022" name="Hortic Res">
        <title>The genome of Dioscorea zingiberensis sheds light on the biosynthesis, origin and evolution of the medicinally important diosgenin saponins.</title>
        <authorList>
            <person name="Li Y."/>
            <person name="Tan C."/>
            <person name="Li Z."/>
            <person name="Guo J."/>
            <person name="Li S."/>
            <person name="Chen X."/>
            <person name="Wang C."/>
            <person name="Dai X."/>
            <person name="Yang H."/>
            <person name="Song W."/>
            <person name="Hou L."/>
            <person name="Xu J."/>
            <person name="Tong Z."/>
            <person name="Xu A."/>
            <person name="Yuan X."/>
            <person name="Wang W."/>
            <person name="Yang Q."/>
            <person name="Chen L."/>
            <person name="Sun Z."/>
            <person name="Wang K."/>
            <person name="Pan B."/>
            <person name="Chen J."/>
            <person name="Bao Y."/>
            <person name="Liu F."/>
            <person name="Qi X."/>
            <person name="Gang D.R."/>
            <person name="Wen J."/>
            <person name="Li J."/>
        </authorList>
    </citation>
    <scope>NUCLEOTIDE SEQUENCE</scope>
    <source>
        <strain evidence="16">Dzin_1.0</strain>
    </source>
</reference>
<keyword evidence="17" id="KW-1185">Reference proteome</keyword>
<reference evidence="16" key="1">
    <citation type="submission" date="2021-03" db="EMBL/GenBank/DDBJ databases">
        <authorList>
            <person name="Li Z."/>
            <person name="Yang C."/>
        </authorList>
    </citation>
    <scope>NUCLEOTIDE SEQUENCE</scope>
    <source>
        <strain evidence="16">Dzin_1.0</strain>
        <tissue evidence="16">Leaf</tissue>
    </source>
</reference>
<evidence type="ECO:0000256" key="5">
    <source>
        <dbReference type="ARBA" id="ARBA00022741"/>
    </source>
</evidence>
<keyword evidence="3 13" id="KW-0723">Serine/threonine-protein kinase</keyword>
<dbReference type="AlphaFoldDB" id="A0A9D5D0S5"/>
<protein>
    <recommendedName>
        <fullName evidence="2">non-specific serine/threonine protein kinase</fullName>
        <ecNumber evidence="2">2.7.11.1</ecNumber>
    </recommendedName>
</protein>
<dbReference type="GO" id="GO:0007165">
    <property type="term" value="P:signal transduction"/>
    <property type="evidence" value="ECO:0007669"/>
    <property type="project" value="InterPro"/>
</dbReference>
<evidence type="ECO:0000259" key="15">
    <source>
        <dbReference type="PROSITE" id="PS50816"/>
    </source>
</evidence>
<comment type="catalytic activity">
    <reaction evidence="10">
        <text>L-seryl-[protein] + ATP = O-phospho-L-seryl-[protein] + ADP + H(+)</text>
        <dbReference type="Rhea" id="RHEA:17989"/>
        <dbReference type="Rhea" id="RHEA-COMP:9863"/>
        <dbReference type="Rhea" id="RHEA-COMP:11604"/>
        <dbReference type="ChEBI" id="CHEBI:15378"/>
        <dbReference type="ChEBI" id="CHEBI:29999"/>
        <dbReference type="ChEBI" id="CHEBI:30616"/>
        <dbReference type="ChEBI" id="CHEBI:83421"/>
        <dbReference type="ChEBI" id="CHEBI:456216"/>
        <dbReference type="EC" id="2.7.11.1"/>
    </reaction>
</comment>
<dbReference type="GO" id="GO:0004674">
    <property type="term" value="F:protein serine/threonine kinase activity"/>
    <property type="evidence" value="ECO:0007669"/>
    <property type="project" value="UniProtKB-KW"/>
</dbReference>
<evidence type="ECO:0000313" key="16">
    <source>
        <dbReference type="EMBL" id="KAJ0982432.1"/>
    </source>
</evidence>
<gene>
    <name evidence="16" type="ORF">J5N97_010687</name>
</gene>
<dbReference type="InterPro" id="IPR018451">
    <property type="entry name" value="NAF/FISL_domain"/>
</dbReference>
<comment type="function">
    <text evidence="11">CIPK serine-threonine protein kinases interact with CBL proteins. Binding of a CBL protein to the regulatory NAF domain of CIPK protein lead to the activation of the kinase in a calcium-dependent manner.</text>
</comment>
<feature type="domain" description="Protein kinase" evidence="14">
    <location>
        <begin position="20"/>
        <end position="274"/>
    </location>
</feature>
<dbReference type="InterPro" id="IPR000719">
    <property type="entry name" value="Prot_kinase_dom"/>
</dbReference>
<keyword evidence="6" id="KW-0418">Kinase</keyword>
<dbReference type="PROSITE" id="PS00108">
    <property type="entry name" value="PROTEIN_KINASE_ST"/>
    <property type="match status" value="1"/>
</dbReference>
<dbReference type="FunFam" id="1.10.510.10:FF:000571">
    <property type="entry name" value="Maternal embryonic leucine zipper kinase"/>
    <property type="match status" value="1"/>
</dbReference>
<evidence type="ECO:0000256" key="7">
    <source>
        <dbReference type="ARBA" id="ARBA00022840"/>
    </source>
</evidence>
<evidence type="ECO:0000256" key="9">
    <source>
        <dbReference type="ARBA" id="ARBA00047899"/>
    </source>
</evidence>
<dbReference type="PROSITE" id="PS00107">
    <property type="entry name" value="PROTEIN_KINASE_ATP"/>
    <property type="match status" value="1"/>
</dbReference>
<organism evidence="16 17">
    <name type="scientific">Dioscorea zingiberensis</name>
    <dbReference type="NCBI Taxonomy" id="325984"/>
    <lineage>
        <taxon>Eukaryota</taxon>
        <taxon>Viridiplantae</taxon>
        <taxon>Streptophyta</taxon>
        <taxon>Embryophyta</taxon>
        <taxon>Tracheophyta</taxon>
        <taxon>Spermatophyta</taxon>
        <taxon>Magnoliopsida</taxon>
        <taxon>Liliopsida</taxon>
        <taxon>Dioscoreales</taxon>
        <taxon>Dioscoreaceae</taxon>
        <taxon>Dioscorea</taxon>
    </lineage>
</organism>
<name>A0A9D5D0S5_9LILI</name>
<evidence type="ECO:0000256" key="12">
    <source>
        <dbReference type="PROSITE-ProRule" id="PRU10141"/>
    </source>
</evidence>
<dbReference type="Pfam" id="PF00069">
    <property type="entry name" value="Pkinase"/>
    <property type="match status" value="1"/>
</dbReference>
<comment type="catalytic activity">
    <reaction evidence="9">
        <text>L-threonyl-[protein] + ATP = O-phospho-L-threonyl-[protein] + ADP + H(+)</text>
        <dbReference type="Rhea" id="RHEA:46608"/>
        <dbReference type="Rhea" id="RHEA-COMP:11060"/>
        <dbReference type="Rhea" id="RHEA-COMP:11605"/>
        <dbReference type="ChEBI" id="CHEBI:15378"/>
        <dbReference type="ChEBI" id="CHEBI:30013"/>
        <dbReference type="ChEBI" id="CHEBI:30616"/>
        <dbReference type="ChEBI" id="CHEBI:61977"/>
        <dbReference type="ChEBI" id="CHEBI:456216"/>
        <dbReference type="EC" id="2.7.11.1"/>
    </reaction>
</comment>
<evidence type="ECO:0000256" key="4">
    <source>
        <dbReference type="ARBA" id="ARBA00022679"/>
    </source>
</evidence>
<keyword evidence="7 12" id="KW-0067">ATP-binding</keyword>
<evidence type="ECO:0000256" key="6">
    <source>
        <dbReference type="ARBA" id="ARBA00022777"/>
    </source>
</evidence>
<dbReference type="Gene3D" id="1.10.510.10">
    <property type="entry name" value="Transferase(Phosphotransferase) domain 1"/>
    <property type="match status" value="1"/>
</dbReference>
<accession>A0A9D5D0S5</accession>
<dbReference type="EMBL" id="JAGGNH010000002">
    <property type="protein sequence ID" value="KAJ0982432.1"/>
    <property type="molecule type" value="Genomic_DNA"/>
</dbReference>
<keyword evidence="4" id="KW-0808">Transferase</keyword>
<dbReference type="InterPro" id="IPR008271">
    <property type="entry name" value="Ser/Thr_kinase_AS"/>
</dbReference>
<comment type="similarity">
    <text evidence="1">Belongs to the protein kinase superfamily. CAMK Ser/Thr protein kinase family. SNF1 subfamily.</text>
</comment>
<dbReference type="Gene3D" id="3.30.310.80">
    <property type="entry name" value="Kinase associated domain 1, KA1"/>
    <property type="match status" value="1"/>
</dbReference>
<dbReference type="Proteomes" id="UP001085076">
    <property type="component" value="Miscellaneous, Linkage group lg02"/>
</dbReference>
<dbReference type="SMART" id="SM00220">
    <property type="entry name" value="S_TKc"/>
    <property type="match status" value="1"/>
</dbReference>
<dbReference type="InterPro" id="IPR011009">
    <property type="entry name" value="Kinase-like_dom_sf"/>
</dbReference>
<dbReference type="EC" id="2.7.11.1" evidence="2"/>
<keyword evidence="5 12" id="KW-0547">Nucleotide-binding</keyword>
<evidence type="ECO:0000256" key="10">
    <source>
        <dbReference type="ARBA" id="ARBA00048679"/>
    </source>
</evidence>
<dbReference type="InterPro" id="IPR004041">
    <property type="entry name" value="NAF_dom"/>
</dbReference>
<dbReference type="PROSITE" id="PS50011">
    <property type="entry name" value="PROTEIN_KINASE_DOM"/>
    <property type="match status" value="1"/>
</dbReference>
<dbReference type="PANTHER" id="PTHR43895">
    <property type="entry name" value="CALCIUM/CALMODULIN-DEPENDENT PROTEIN KINASE KINASE-RELATED"/>
    <property type="match status" value="1"/>
</dbReference>